<proteinExistence type="predicted"/>
<keyword evidence="2" id="KW-1185">Reference proteome</keyword>
<sequence length="608" mass="67600">MSKGALYEPVPSSGLKVFSSPLKSANVHHGHEDEGNSVKDSSYAPDHRRHPDNFPQLQRHEEPTLLEIFYDLFFAATYNAYCDVKEVTNHASFKASIGFFCLLWLTWFSVTIFDVRYATDSIFSRLNTAIQLGILIGFVVVAPKFNPTTQDASTMRAMSIILAVSRFNLVGQYTWMAFHVRRYRTTLLPLLLQTGIHLAAAAVYLGITFRFEEGRRSHAFVTWYCISGVEAVASLLLSNYSPIVSLGKTHLMKRLTLLTVMILGEGIESIAKKVLVIVKNPGAWDAITIGYVTAAAATIYFVFLVYFDWLGSTTHLPPLRRNLWVAMHLPFHLALVLFMQGFTQLLIWGKIATQLRRAFDFADPTDDLSIVNANSTSLTVSNSVNASVQSFFHDYPAKLQSTAEVVNSALTNISSLPNTFWPALTQLVNGDGAGAVNFTDDQIANYETLLESGTNLAVSMANAVFSAFGIEVAGEIEAKNTGTEKQDGRGFQFEVQTKNWDRYGLVFAYTYISAACTLILVLFLKQLCDGHLPRGWSWVRQSLILLLAIGTGLTSVLWFNGDRVFTWLQSPWVLPTLALVWLAVVVLTHINIGGIKLKASHLAWRSRV</sequence>
<protein>
    <submittedName>
        <fullName evidence="1">Uncharacterized protein</fullName>
    </submittedName>
</protein>
<comment type="caution">
    <text evidence="1">The sequence shown here is derived from an EMBL/GenBank/DDBJ whole genome shotgun (WGS) entry which is preliminary data.</text>
</comment>
<dbReference type="Proteomes" id="UP001143910">
    <property type="component" value="Unassembled WGS sequence"/>
</dbReference>
<accession>A0ACC1MS78</accession>
<dbReference type="EMBL" id="JANJQO010001760">
    <property type="protein sequence ID" value="KAJ2969368.1"/>
    <property type="molecule type" value="Genomic_DNA"/>
</dbReference>
<evidence type="ECO:0000313" key="2">
    <source>
        <dbReference type="Proteomes" id="UP001143910"/>
    </source>
</evidence>
<gene>
    <name evidence="1" type="ORF">NQ176_g8702</name>
</gene>
<evidence type="ECO:0000313" key="1">
    <source>
        <dbReference type="EMBL" id="KAJ2969368.1"/>
    </source>
</evidence>
<name>A0ACC1MS78_9HYPO</name>
<reference evidence="1" key="1">
    <citation type="submission" date="2022-08" db="EMBL/GenBank/DDBJ databases">
        <title>Genome Sequence of Lecanicillium fungicola.</title>
        <authorList>
            <person name="Buettner E."/>
        </authorList>
    </citation>
    <scope>NUCLEOTIDE SEQUENCE</scope>
    <source>
        <strain evidence="1">Babe33</strain>
    </source>
</reference>
<organism evidence="1 2">
    <name type="scientific">Zarea fungicola</name>
    <dbReference type="NCBI Taxonomy" id="93591"/>
    <lineage>
        <taxon>Eukaryota</taxon>
        <taxon>Fungi</taxon>
        <taxon>Dikarya</taxon>
        <taxon>Ascomycota</taxon>
        <taxon>Pezizomycotina</taxon>
        <taxon>Sordariomycetes</taxon>
        <taxon>Hypocreomycetidae</taxon>
        <taxon>Hypocreales</taxon>
        <taxon>Cordycipitaceae</taxon>
        <taxon>Zarea</taxon>
    </lineage>
</organism>